<comment type="caution">
    <text evidence="2">The sequence shown here is derived from an EMBL/GenBank/DDBJ whole genome shotgun (WGS) entry which is preliminary data.</text>
</comment>
<dbReference type="Proteomes" id="UP000230184">
    <property type="component" value="Unassembled WGS sequence"/>
</dbReference>
<evidence type="ECO:0000313" key="2">
    <source>
        <dbReference type="EMBL" id="PIU36837.1"/>
    </source>
</evidence>
<evidence type="ECO:0000313" key="3">
    <source>
        <dbReference type="Proteomes" id="UP000230184"/>
    </source>
</evidence>
<protein>
    <submittedName>
        <fullName evidence="2">Uncharacterized protein</fullName>
    </submittedName>
</protein>
<organism evidence="2 3">
    <name type="scientific">Candidatus Roizmanbacteria bacterium CG07_land_8_20_14_0_80_34_15</name>
    <dbReference type="NCBI Taxonomy" id="1974849"/>
    <lineage>
        <taxon>Bacteria</taxon>
        <taxon>Candidatus Roizmaniibacteriota</taxon>
    </lineage>
</organism>
<dbReference type="AlphaFoldDB" id="A0A2M6YTL3"/>
<evidence type="ECO:0000256" key="1">
    <source>
        <dbReference type="SAM" id="Phobius"/>
    </source>
</evidence>
<proteinExistence type="predicted"/>
<sequence>NFYIRELNKISWLKKIDIGTKELVVYENEGYRPHIYTATQKETIYKEVPYKKVAFQFKNPTEYKIKLKNIKQPFFLNFSEAFHSDWKLRVGGFNWFKVLTDKNYFLPDKYHFKNDAQLNSFYIDPATICKTYNCKKNTDGSYDINLTLYFRPQSYMYLGLIISGTTLFACLSYLAFILCSKLRL</sequence>
<reference evidence="3" key="1">
    <citation type="submission" date="2017-09" db="EMBL/GenBank/DDBJ databases">
        <title>Depth-based differentiation of microbial function through sediment-hosted aquifers and enrichment of novel symbionts in the deep terrestrial subsurface.</title>
        <authorList>
            <person name="Probst A.J."/>
            <person name="Ladd B."/>
            <person name="Jarett J.K."/>
            <person name="Geller-Mcgrath D.E."/>
            <person name="Sieber C.M.K."/>
            <person name="Emerson J.B."/>
            <person name="Anantharaman K."/>
            <person name="Thomas B.C."/>
            <person name="Malmstrom R."/>
            <person name="Stieglmeier M."/>
            <person name="Klingl A."/>
            <person name="Woyke T."/>
            <person name="Ryan C.M."/>
            <person name="Banfield J.F."/>
        </authorList>
    </citation>
    <scope>NUCLEOTIDE SEQUENCE [LARGE SCALE GENOMIC DNA]</scope>
</reference>
<keyword evidence="1" id="KW-0812">Transmembrane</keyword>
<accession>A0A2M6YTL3</accession>
<name>A0A2M6YTL3_9BACT</name>
<keyword evidence="1" id="KW-1133">Transmembrane helix</keyword>
<dbReference type="EMBL" id="PEWY01000116">
    <property type="protein sequence ID" value="PIU36837.1"/>
    <property type="molecule type" value="Genomic_DNA"/>
</dbReference>
<feature type="transmembrane region" description="Helical" evidence="1">
    <location>
        <begin position="155"/>
        <end position="179"/>
    </location>
</feature>
<feature type="non-terminal residue" evidence="2">
    <location>
        <position position="1"/>
    </location>
</feature>
<keyword evidence="1" id="KW-0472">Membrane</keyword>
<gene>
    <name evidence="2" type="ORF">COT02_03940</name>
</gene>